<dbReference type="PATRIC" id="fig|633147.7.peg.1441"/>
<dbReference type="RefSeq" id="WP_013252573.1">
    <property type="nucleotide sequence ID" value="NC_014363.1"/>
</dbReference>
<dbReference type="STRING" id="633147.Olsu_1734"/>
<dbReference type="Proteomes" id="UP000000333">
    <property type="component" value="Chromosome"/>
</dbReference>
<accession>E1QXG9</accession>
<sequence length="184" mass="19332">MPTRRDSVRQAYVDKARFELGSLAARGAVMVGNAFSSVLLLKGEPSAAERDGAPPLLGPDGTALRASLRALGYAPEDWAALSTCADDGRPLPADLVGEAIAALDPATLVACDEGAARALREAYADDLSAIDDFDQAMLVPGTIACLRGMRVLNLGGFEAALSDPAQKQVMWSYLKRLAPLGEPY</sequence>
<evidence type="ECO:0000313" key="1">
    <source>
        <dbReference type="EMBL" id="ADK68822.1"/>
    </source>
</evidence>
<dbReference type="OrthoDB" id="3182032at2"/>
<dbReference type="HOGENOM" id="CLU_1425352_0_0_11"/>
<dbReference type="KEGG" id="ols:Olsu_1734"/>
<dbReference type="EMBL" id="CP002106">
    <property type="protein sequence ID" value="ADK68822.1"/>
    <property type="molecule type" value="Genomic_DNA"/>
</dbReference>
<gene>
    <name evidence="1" type="ordered locus">Olsu_1734</name>
</gene>
<proteinExistence type="predicted"/>
<dbReference type="AlphaFoldDB" id="E1QXG9"/>
<reference evidence="1 2" key="1">
    <citation type="journal article" date="2010" name="Stand. Genomic Sci.">
        <title>Complete genome sequence of Olsenella uli type strain (VPI D76D-27C).</title>
        <authorList>
            <person name="Goker M."/>
            <person name="Held B."/>
            <person name="Lucas S."/>
            <person name="Nolan M."/>
            <person name="Yasawong M."/>
            <person name="Glavina Del Rio T."/>
            <person name="Tice H."/>
            <person name="Cheng J.F."/>
            <person name="Bruce D."/>
            <person name="Detter J.C."/>
            <person name="Tapia R."/>
            <person name="Han C."/>
            <person name="Goodwin L."/>
            <person name="Pitluck S."/>
            <person name="Liolios K."/>
            <person name="Ivanova N."/>
            <person name="Mavromatis K."/>
            <person name="Mikhailova N."/>
            <person name="Pati A."/>
            <person name="Chen A."/>
            <person name="Palaniappan K."/>
            <person name="Land M."/>
            <person name="Hauser L."/>
            <person name="Chang Y.J."/>
            <person name="Jeffries C.D."/>
            <person name="Rohde M."/>
            <person name="Sikorski J."/>
            <person name="Pukall R."/>
            <person name="Woyke T."/>
            <person name="Bristow J."/>
            <person name="Eisen J.A."/>
            <person name="Markowitz V."/>
            <person name="Hugenholtz P."/>
            <person name="Kyrpides N.C."/>
            <person name="Klenk H.P."/>
            <person name="Lapidus A."/>
        </authorList>
    </citation>
    <scope>NUCLEOTIDE SEQUENCE [LARGE SCALE GENOMIC DNA]</scope>
    <source>
        <strain evidence="2">ATCC 49627 / DSM 7084 / CIP 109912 / JCM 12494 / NCIMB 702895 / VPI D76D-27C</strain>
    </source>
</reference>
<dbReference type="eggNOG" id="ENOG5033X48">
    <property type="taxonomic scope" value="Bacteria"/>
</dbReference>
<dbReference type="GeneID" id="78513111"/>
<name>E1QXG9_OLSUV</name>
<evidence type="ECO:0000313" key="2">
    <source>
        <dbReference type="Proteomes" id="UP000000333"/>
    </source>
</evidence>
<protein>
    <submittedName>
        <fullName evidence="1">Uncharacterized protein</fullName>
    </submittedName>
</protein>
<keyword evidence="2" id="KW-1185">Reference proteome</keyword>
<organism evidence="1 2">
    <name type="scientific">Olsenella uli (strain ATCC 49627 / DSM 7084 / CCUG 31166 / CIP 109912 / JCM 12494 / LMG 11480 / NCIMB 702895 / VPI D76D-27C)</name>
    <name type="common">Lactobacillus uli</name>
    <dbReference type="NCBI Taxonomy" id="633147"/>
    <lineage>
        <taxon>Bacteria</taxon>
        <taxon>Bacillati</taxon>
        <taxon>Actinomycetota</taxon>
        <taxon>Coriobacteriia</taxon>
        <taxon>Coriobacteriales</taxon>
        <taxon>Atopobiaceae</taxon>
        <taxon>Olsenella</taxon>
    </lineage>
</organism>